<keyword evidence="2" id="KW-1185">Reference proteome</keyword>
<sequence>MTNDTQTQNDEDFDYGCECAMKLLNEPTEDCLNDLIDELDEDGMIATEVVYGLLATILMSMSSEDEEDEDQEIQ</sequence>
<proteinExistence type="predicted"/>
<dbReference type="Proteomes" id="UP000501090">
    <property type="component" value="Chromosome"/>
</dbReference>
<evidence type="ECO:0000313" key="1">
    <source>
        <dbReference type="EMBL" id="QKM60229.1"/>
    </source>
</evidence>
<dbReference type="KEGG" id="pard:DN92_03750"/>
<dbReference type="RefSeq" id="WP_173959998.1">
    <property type="nucleotide sequence ID" value="NZ_CBCSCC010000003.1"/>
</dbReference>
<dbReference type="AlphaFoldDB" id="A0A6M9PIH5"/>
<evidence type="ECO:0000313" key="2">
    <source>
        <dbReference type="Proteomes" id="UP000501090"/>
    </source>
</evidence>
<organism evidence="1 2">
    <name type="scientific">Polynucleobacter arcticus</name>
    <dbReference type="NCBI Taxonomy" id="1743165"/>
    <lineage>
        <taxon>Bacteria</taxon>
        <taxon>Pseudomonadati</taxon>
        <taxon>Pseudomonadota</taxon>
        <taxon>Betaproteobacteria</taxon>
        <taxon>Burkholderiales</taxon>
        <taxon>Burkholderiaceae</taxon>
        <taxon>Polynucleobacter</taxon>
    </lineage>
</organism>
<dbReference type="EMBL" id="CP028940">
    <property type="protein sequence ID" value="QKM60229.1"/>
    <property type="molecule type" value="Genomic_DNA"/>
</dbReference>
<accession>A0A6M9PIH5</accession>
<gene>
    <name evidence="1" type="ORF">DN92_03750</name>
</gene>
<protein>
    <submittedName>
        <fullName evidence="1">Uncharacterized protein</fullName>
    </submittedName>
</protein>
<name>A0A6M9PIH5_9BURK</name>
<reference evidence="1 2" key="1">
    <citation type="submission" date="2018-04" db="EMBL/GenBank/DDBJ databases">
        <title>Polynucleobacter sp. UK-Long2-W17 genome.</title>
        <authorList>
            <person name="Hahn M.W."/>
        </authorList>
    </citation>
    <scope>NUCLEOTIDE SEQUENCE [LARGE SCALE GENOMIC DNA]</scope>
    <source>
        <strain evidence="1 2">UK-Long2-W17</strain>
    </source>
</reference>